<evidence type="ECO:0000256" key="2">
    <source>
        <dbReference type="ARBA" id="ARBA00008806"/>
    </source>
</evidence>
<evidence type="ECO:0000256" key="4">
    <source>
        <dbReference type="ARBA" id="ARBA00022692"/>
    </source>
</evidence>
<evidence type="ECO:0000313" key="9">
    <source>
        <dbReference type="Proteomes" id="UP000000420"/>
    </source>
</evidence>
<dbReference type="InterPro" id="IPR051539">
    <property type="entry name" value="T4SS-coupling_protein"/>
</dbReference>
<organism evidence="8 9">
    <name type="scientific">Xanthomonas campestris pv. campestris (strain 8004)</name>
    <dbReference type="NCBI Taxonomy" id="314565"/>
    <lineage>
        <taxon>Bacteria</taxon>
        <taxon>Pseudomonadati</taxon>
        <taxon>Pseudomonadota</taxon>
        <taxon>Gammaproteobacteria</taxon>
        <taxon>Lysobacterales</taxon>
        <taxon>Lysobacteraceae</taxon>
        <taxon>Xanthomonas</taxon>
    </lineage>
</organism>
<dbReference type="Proteomes" id="UP000000420">
    <property type="component" value="Chromosome"/>
</dbReference>
<accession>A0A0H2X492</accession>
<dbReference type="AlphaFoldDB" id="A0A0H2X492"/>
<dbReference type="EMBL" id="CP000050">
    <property type="protein sequence ID" value="AAY47775.1"/>
    <property type="molecule type" value="Genomic_DNA"/>
</dbReference>
<dbReference type="GO" id="GO:0005886">
    <property type="term" value="C:plasma membrane"/>
    <property type="evidence" value="ECO:0007669"/>
    <property type="project" value="UniProtKB-SubCell"/>
</dbReference>
<keyword evidence="4 7" id="KW-0812">Transmembrane</keyword>
<dbReference type="PANTHER" id="PTHR37937:SF1">
    <property type="entry name" value="CONJUGATIVE TRANSFER: DNA TRANSPORT"/>
    <property type="match status" value="1"/>
</dbReference>
<dbReference type="KEGG" id="xcb:XC_0696"/>
<dbReference type="PANTHER" id="PTHR37937">
    <property type="entry name" value="CONJUGATIVE TRANSFER: DNA TRANSPORT"/>
    <property type="match status" value="1"/>
</dbReference>
<feature type="transmembrane region" description="Helical" evidence="7">
    <location>
        <begin position="7"/>
        <end position="33"/>
    </location>
</feature>
<gene>
    <name evidence="8" type="ordered locus">XC_0696</name>
</gene>
<sequence>MSSNLRIVAAFGLLLLAAIAGIFFSGQLILMLLKVAAPLSVDTYWSYVKALDLPQFAPYASKIKLAGAIGFGVPLLAWIALLIPLFKPKAAALHGDARFASGSDLAKKDMLKPSPTGIVVGKHGGKVVRLPGQQFVILAAPTRSGKGVGIVIPNLLDYQGSVVVLDIKQENFDLTSGWRKSQGQEVFLFNPFAEDGRTHRWNPLSYISPDPAFRVSDLMSVAAMLYPDGSDATSPQF</sequence>
<keyword evidence="5 7" id="KW-1133">Transmembrane helix</keyword>
<evidence type="ECO:0000256" key="5">
    <source>
        <dbReference type="ARBA" id="ARBA00022989"/>
    </source>
</evidence>
<evidence type="ECO:0000256" key="7">
    <source>
        <dbReference type="SAM" id="Phobius"/>
    </source>
</evidence>
<dbReference type="InterPro" id="IPR027417">
    <property type="entry name" value="P-loop_NTPase"/>
</dbReference>
<comment type="similarity">
    <text evidence="2">Belongs to the VirD4/TraG family.</text>
</comment>
<keyword evidence="3" id="KW-1003">Cell membrane</keyword>
<name>A0A0H2X492_XANC8</name>
<proteinExistence type="inferred from homology"/>
<dbReference type="HOGENOM" id="CLU_097373_0_0_6"/>
<dbReference type="InterPro" id="IPR003688">
    <property type="entry name" value="TraG/VirD4"/>
</dbReference>
<feature type="transmembrane region" description="Helical" evidence="7">
    <location>
        <begin position="65"/>
        <end position="86"/>
    </location>
</feature>
<protein>
    <submittedName>
        <fullName evidence="8">NTPase</fullName>
    </submittedName>
</protein>
<evidence type="ECO:0000256" key="6">
    <source>
        <dbReference type="ARBA" id="ARBA00023136"/>
    </source>
</evidence>
<evidence type="ECO:0000256" key="3">
    <source>
        <dbReference type="ARBA" id="ARBA00022475"/>
    </source>
</evidence>
<evidence type="ECO:0000256" key="1">
    <source>
        <dbReference type="ARBA" id="ARBA00004651"/>
    </source>
</evidence>
<evidence type="ECO:0000313" key="8">
    <source>
        <dbReference type="EMBL" id="AAY47775.1"/>
    </source>
</evidence>
<dbReference type="Pfam" id="PF02534">
    <property type="entry name" value="T4SS-DNA_transf"/>
    <property type="match status" value="1"/>
</dbReference>
<keyword evidence="6 7" id="KW-0472">Membrane</keyword>
<comment type="subcellular location">
    <subcellularLocation>
        <location evidence="1">Cell membrane</location>
        <topology evidence="1">Multi-pass membrane protein</topology>
    </subcellularLocation>
</comment>
<reference evidence="8 9" key="1">
    <citation type="journal article" date="2005" name="Genome Res.">
        <title>Comparative and functional genomic analyses of the pathogenicity of phytopathogen Xanthomonas campestris pv. campestris.</title>
        <authorList>
            <person name="Qian W."/>
            <person name="Jia Y."/>
            <person name="Ren S.X."/>
            <person name="He Y.Q."/>
            <person name="Feng J.X."/>
            <person name="Lu L.F."/>
            <person name="Sun Q."/>
            <person name="Ying G."/>
            <person name="Tang D.J."/>
            <person name="Tang H."/>
            <person name="Wu W."/>
            <person name="Hao P."/>
            <person name="Wang L."/>
            <person name="Jiang B.L."/>
            <person name="Zeng S."/>
            <person name="Gu W.Y."/>
            <person name="Lu G."/>
            <person name="Rong L."/>
            <person name="Tian Y."/>
            <person name="Yao Z."/>
            <person name="Fu G."/>
            <person name="Chen B."/>
            <person name="Fang R."/>
            <person name="Qiang B."/>
            <person name="Chen Z."/>
            <person name="Zhao G.P."/>
            <person name="Tang J.L."/>
            <person name="He C."/>
        </authorList>
    </citation>
    <scope>NUCLEOTIDE SEQUENCE [LARGE SCALE GENOMIC DNA]</scope>
    <source>
        <strain evidence="8 9">8004</strain>
    </source>
</reference>
<dbReference type="SUPFAM" id="SSF52540">
    <property type="entry name" value="P-loop containing nucleoside triphosphate hydrolases"/>
    <property type="match status" value="1"/>
</dbReference>